<feature type="domain" description="Acyltransferase 3" evidence="3">
    <location>
        <begin position="322"/>
        <end position="703"/>
    </location>
</feature>
<dbReference type="RefSeq" id="XP_065676583.1">
    <property type="nucleotide sequence ID" value="XM_065820511.1"/>
</dbReference>
<dbReference type="InterPro" id="IPR052728">
    <property type="entry name" value="O2_lipid_transport_reg"/>
</dbReference>
<evidence type="ECO:0000259" key="3">
    <source>
        <dbReference type="Pfam" id="PF01757"/>
    </source>
</evidence>
<keyword evidence="2" id="KW-0732">Signal</keyword>
<feature type="transmembrane region" description="Helical" evidence="1">
    <location>
        <begin position="410"/>
        <end position="432"/>
    </location>
</feature>
<dbReference type="Proteomes" id="UP001652625">
    <property type="component" value="Chromosome 15"/>
</dbReference>
<dbReference type="InterPro" id="IPR002656">
    <property type="entry name" value="Acyl_transf_3_dom"/>
</dbReference>
<evidence type="ECO:0000313" key="4">
    <source>
        <dbReference type="Proteomes" id="UP001652625"/>
    </source>
</evidence>
<keyword evidence="1" id="KW-0812">Transmembrane</keyword>
<accession>A0ABM4DPU6</accession>
<evidence type="ECO:0000256" key="2">
    <source>
        <dbReference type="SAM" id="SignalP"/>
    </source>
</evidence>
<proteinExistence type="predicted"/>
<keyword evidence="1" id="KW-1133">Transmembrane helix</keyword>
<evidence type="ECO:0000256" key="1">
    <source>
        <dbReference type="SAM" id="Phobius"/>
    </source>
</evidence>
<feature type="chain" id="PRO_5045469785" evidence="2">
    <location>
        <begin position="24"/>
        <end position="737"/>
    </location>
</feature>
<feature type="transmembrane region" description="Helical" evidence="1">
    <location>
        <begin position="655"/>
        <end position="677"/>
    </location>
</feature>
<sequence>MDSYVYIFLALHFVATLPSEATTLPLEASLLQQQQFNEAIVSKQILNYFRIFGLDRFSSNESVQVLMQLALNGSELNDFFNKTNISANCADSIYNLMKPGLNYVLLKNWTGLFMWFMSSPLFLYIESWGFPTNRLYFGNVAWLGAFDECRSINGSQYCVADMILFNDSIPLDGELGVCTPNECSTDDVFYLLSMTKSYLFSEFPSNGKFVTRYNVPPIVCTSNRIIWTKGAVICIVLLCILALLNILGTLLDIIKDAFTPDYLLEVSFEHSADSMSVNYNRFGETSVDMQRGNRLIEIVMCFSILKNIPRILSVTMPKNSVRSINGIRVISMSWVVLGHCYYFLHNVSTDNLHASLVNLINTFSFQAISNAYVSADTFFLMSGFLVAYVSIKKMDKKGEINLLLFYLHRLFRVTPTYILVIFIYSSLLPILINGPVTFKFKEKIAMCQKYWWTNLLYINNFYPKVQKMCLEWSWYLSNDMQFYFISPIFLYLMLRYKRIGALTGGFGILSCMIITISLTAYYHIPQIPSLNDHVHKGNIFNDYIYLKPYTRFTPYLVGLLLGHIISRDIKIIKYNGIKLAFAWIVAFGIGLAVVYGPYIVIQNNNGKFGEVANIIYSALSKLLWAVAVSWVIYACHCNLGGFVNRFLSWNVFLPISRLTFGVYLVHPLVLLFFYYSLDNPVHIESITMVFLFCGTWTISLAIALVLAVGLDLPIINLEEKLKRKFLTVNQTRDIVFH</sequence>
<evidence type="ECO:0000313" key="5">
    <source>
        <dbReference type="RefSeq" id="XP_065676583.1"/>
    </source>
</evidence>
<reference evidence="5" key="1">
    <citation type="submission" date="2025-08" db="UniProtKB">
        <authorList>
            <consortium name="RefSeq"/>
        </authorList>
    </citation>
    <scope>IDENTIFICATION</scope>
</reference>
<feature type="transmembrane region" description="Helical" evidence="1">
    <location>
        <begin position="501"/>
        <end position="524"/>
    </location>
</feature>
<protein>
    <submittedName>
        <fullName evidence="5">Nose resistant to fluoxetine protein 6 isoform X2</fullName>
    </submittedName>
</protein>
<feature type="transmembrane region" description="Helical" evidence="1">
    <location>
        <begin position="226"/>
        <end position="247"/>
    </location>
</feature>
<dbReference type="PANTHER" id="PTHR11161">
    <property type="entry name" value="O-ACYLTRANSFERASE"/>
    <property type="match status" value="1"/>
</dbReference>
<gene>
    <name evidence="5" type="primary">LOC100208537</name>
</gene>
<feature type="transmembrane region" description="Helical" evidence="1">
    <location>
        <begin position="689"/>
        <end position="715"/>
    </location>
</feature>
<organism evidence="4 5">
    <name type="scientific">Hydra vulgaris</name>
    <name type="common">Hydra</name>
    <name type="synonym">Hydra attenuata</name>
    <dbReference type="NCBI Taxonomy" id="6087"/>
    <lineage>
        <taxon>Eukaryota</taxon>
        <taxon>Metazoa</taxon>
        <taxon>Cnidaria</taxon>
        <taxon>Hydrozoa</taxon>
        <taxon>Hydroidolina</taxon>
        <taxon>Anthoathecata</taxon>
        <taxon>Aplanulata</taxon>
        <taxon>Hydridae</taxon>
        <taxon>Hydra</taxon>
    </lineage>
</organism>
<feature type="transmembrane region" description="Helical" evidence="1">
    <location>
        <begin position="621"/>
        <end position="643"/>
    </location>
</feature>
<feature type="transmembrane region" description="Helical" evidence="1">
    <location>
        <begin position="577"/>
        <end position="601"/>
    </location>
</feature>
<dbReference type="Pfam" id="PF01757">
    <property type="entry name" value="Acyl_transf_3"/>
    <property type="match status" value="1"/>
</dbReference>
<feature type="transmembrane region" description="Helical" evidence="1">
    <location>
        <begin position="364"/>
        <end position="389"/>
    </location>
</feature>
<name>A0ABM4DPU6_HYDVU</name>
<keyword evidence="4" id="KW-1185">Reference proteome</keyword>
<feature type="transmembrane region" description="Helical" evidence="1">
    <location>
        <begin position="326"/>
        <end position="344"/>
    </location>
</feature>
<feature type="transmembrane region" description="Helical" evidence="1">
    <location>
        <begin position="544"/>
        <end position="565"/>
    </location>
</feature>
<keyword evidence="1" id="KW-0472">Membrane</keyword>
<feature type="signal peptide" evidence="2">
    <location>
        <begin position="1"/>
        <end position="23"/>
    </location>
</feature>
<dbReference type="PANTHER" id="PTHR11161:SF0">
    <property type="entry name" value="O-ACYLTRANSFERASE LIKE PROTEIN"/>
    <property type="match status" value="1"/>
</dbReference>
<feature type="transmembrane region" description="Helical" evidence="1">
    <location>
        <begin position="472"/>
        <end position="494"/>
    </location>
</feature>
<dbReference type="GeneID" id="100208537"/>